<keyword evidence="2" id="KW-1185">Reference proteome</keyword>
<protein>
    <submittedName>
        <fullName evidence="1">Uncharacterized protein</fullName>
    </submittedName>
</protein>
<reference evidence="1 2" key="1">
    <citation type="journal article" date="2022" name="Plant J.">
        <title>Chromosome-level genome of Camellia lanceoleosa provides a valuable resource for understanding genome evolution and self-incompatibility.</title>
        <authorList>
            <person name="Gong W."/>
            <person name="Xiao S."/>
            <person name="Wang L."/>
            <person name="Liao Z."/>
            <person name="Chang Y."/>
            <person name="Mo W."/>
            <person name="Hu G."/>
            <person name="Li W."/>
            <person name="Zhao G."/>
            <person name="Zhu H."/>
            <person name="Hu X."/>
            <person name="Ji K."/>
            <person name="Xiang X."/>
            <person name="Song Q."/>
            <person name="Yuan D."/>
            <person name="Jin S."/>
            <person name="Zhang L."/>
        </authorList>
    </citation>
    <scope>NUCLEOTIDE SEQUENCE [LARGE SCALE GENOMIC DNA]</scope>
    <source>
        <strain evidence="1">SQ_2022a</strain>
    </source>
</reference>
<evidence type="ECO:0000313" key="2">
    <source>
        <dbReference type="Proteomes" id="UP001060215"/>
    </source>
</evidence>
<dbReference type="EMBL" id="CM045771">
    <property type="protein sequence ID" value="KAI7988557.1"/>
    <property type="molecule type" value="Genomic_DNA"/>
</dbReference>
<evidence type="ECO:0000313" key="1">
    <source>
        <dbReference type="EMBL" id="KAI7988557.1"/>
    </source>
</evidence>
<dbReference type="Proteomes" id="UP001060215">
    <property type="component" value="Chromosome 14"/>
</dbReference>
<accession>A0ACC0FIF3</accession>
<gene>
    <name evidence="1" type="ORF">LOK49_LG13G00492</name>
</gene>
<sequence length="106" mass="12728">MDIRHWCNPGTRSIRLGRRYAELEPANLSVPVRSRRPMWKLLWRRFLKEKRKMFDSSVHMQAPYDEDTYAQNFDQGLIWDEPDGLSRSFSARFADPSRILLKKRMV</sequence>
<comment type="caution">
    <text evidence="1">The sequence shown here is derived from an EMBL/GenBank/DDBJ whole genome shotgun (WGS) entry which is preliminary data.</text>
</comment>
<organism evidence="1 2">
    <name type="scientific">Camellia lanceoleosa</name>
    <dbReference type="NCBI Taxonomy" id="1840588"/>
    <lineage>
        <taxon>Eukaryota</taxon>
        <taxon>Viridiplantae</taxon>
        <taxon>Streptophyta</taxon>
        <taxon>Embryophyta</taxon>
        <taxon>Tracheophyta</taxon>
        <taxon>Spermatophyta</taxon>
        <taxon>Magnoliopsida</taxon>
        <taxon>eudicotyledons</taxon>
        <taxon>Gunneridae</taxon>
        <taxon>Pentapetalae</taxon>
        <taxon>asterids</taxon>
        <taxon>Ericales</taxon>
        <taxon>Theaceae</taxon>
        <taxon>Camellia</taxon>
    </lineage>
</organism>
<proteinExistence type="predicted"/>
<name>A0ACC0FIF3_9ERIC</name>